<dbReference type="RefSeq" id="WP_139058439.1">
    <property type="nucleotide sequence ID" value="NZ_FMZK01000008.1"/>
</dbReference>
<evidence type="ECO:0000313" key="2">
    <source>
        <dbReference type="EMBL" id="SDD49477.1"/>
    </source>
</evidence>
<sequence length="51" mass="5913">MTVPEENRPKTETTDQVVATPDEQENKRDDESKNMREAMEEAGITPEDYEK</sequence>
<reference evidence="3" key="1">
    <citation type="submission" date="2016-10" db="EMBL/GenBank/DDBJ databases">
        <authorList>
            <person name="Varghese N."/>
            <person name="Submissions S."/>
        </authorList>
    </citation>
    <scope>NUCLEOTIDE SEQUENCE [LARGE SCALE GENOMIC DNA]</scope>
    <source>
        <strain evidence="3">CGMCC 4.3504</strain>
    </source>
</reference>
<organism evidence="2 3">
    <name type="scientific">Streptomyces prasinopilosus</name>
    <dbReference type="NCBI Taxonomy" id="67344"/>
    <lineage>
        <taxon>Bacteria</taxon>
        <taxon>Bacillati</taxon>
        <taxon>Actinomycetota</taxon>
        <taxon>Actinomycetes</taxon>
        <taxon>Kitasatosporales</taxon>
        <taxon>Streptomycetaceae</taxon>
        <taxon>Streptomyces</taxon>
    </lineage>
</organism>
<accession>A0A1G6V8Y4</accession>
<evidence type="ECO:0000313" key="3">
    <source>
        <dbReference type="Proteomes" id="UP000182100"/>
    </source>
</evidence>
<dbReference type="STRING" id="67344.SAMN05216505_108144"/>
<feature type="compositionally biased region" description="Basic and acidic residues" evidence="1">
    <location>
        <begin position="24"/>
        <end position="39"/>
    </location>
</feature>
<feature type="region of interest" description="Disordered" evidence="1">
    <location>
        <begin position="1"/>
        <end position="51"/>
    </location>
</feature>
<keyword evidence="3" id="KW-1185">Reference proteome</keyword>
<protein>
    <submittedName>
        <fullName evidence="2">Uncharacterized protein</fullName>
    </submittedName>
</protein>
<dbReference type="EMBL" id="FMZK01000008">
    <property type="protein sequence ID" value="SDD49477.1"/>
    <property type="molecule type" value="Genomic_DNA"/>
</dbReference>
<evidence type="ECO:0000256" key="1">
    <source>
        <dbReference type="SAM" id="MobiDB-lite"/>
    </source>
</evidence>
<feature type="compositionally biased region" description="Basic and acidic residues" evidence="1">
    <location>
        <begin position="1"/>
        <end position="13"/>
    </location>
</feature>
<name>A0A1G6V8Y4_9ACTN</name>
<gene>
    <name evidence="2" type="ORF">SAMN05216505_108144</name>
</gene>
<dbReference type="Proteomes" id="UP000182100">
    <property type="component" value="Unassembled WGS sequence"/>
</dbReference>
<dbReference type="AlphaFoldDB" id="A0A1G6V8Y4"/>
<proteinExistence type="predicted"/>